<sequence>MFGVPAVIIREALSERRGMEPTSETTIFRWLLQGLHPLTGASTGYDRDQMDPVRADLQGLRWLKKVLPFHLLTTSTGLSSLLAFMSTGQGCSTSDFLRRMEAEPDKMHFPDLQACVARFEMEETKSESLGPNSYKYCNQTIYGTANAWYSVHRTIRVGQNQWRELSIEEKFTPIYLALLGPLANQDPASSDAPRPEWHAVLSWIVNSGLNGFGSGLAPLQLANNLVLAGVAALPLIETVAQWIYLNKGYGAFRGLQVLGFELPPNASPAAVRAAFLCFYTWLDHLLTAEDKSLLRYIHKSSFAKRLRRLNRSSPGSIV</sequence>
<dbReference type="EMBL" id="JAWWNJ010000001">
    <property type="protein sequence ID" value="KAK7064868.1"/>
    <property type="molecule type" value="Genomic_DNA"/>
</dbReference>
<reference evidence="1 2" key="1">
    <citation type="journal article" date="2024" name="J Genomics">
        <title>Draft genome sequencing and assembly of Favolaschia claudopus CIRM-BRFM 2984 isolated from oak limbs.</title>
        <authorList>
            <person name="Navarro D."/>
            <person name="Drula E."/>
            <person name="Chaduli D."/>
            <person name="Cazenave R."/>
            <person name="Ahrendt S."/>
            <person name="Wang J."/>
            <person name="Lipzen A."/>
            <person name="Daum C."/>
            <person name="Barry K."/>
            <person name="Grigoriev I.V."/>
            <person name="Favel A."/>
            <person name="Rosso M.N."/>
            <person name="Martin F."/>
        </authorList>
    </citation>
    <scope>NUCLEOTIDE SEQUENCE [LARGE SCALE GENOMIC DNA]</scope>
    <source>
        <strain evidence="1 2">CIRM-BRFM 2984</strain>
    </source>
</reference>
<protein>
    <submittedName>
        <fullName evidence="1">Uncharacterized protein</fullName>
    </submittedName>
</protein>
<evidence type="ECO:0000313" key="1">
    <source>
        <dbReference type="EMBL" id="KAK7064868.1"/>
    </source>
</evidence>
<keyword evidence="2" id="KW-1185">Reference proteome</keyword>
<organism evidence="1 2">
    <name type="scientific">Favolaschia claudopus</name>
    <dbReference type="NCBI Taxonomy" id="2862362"/>
    <lineage>
        <taxon>Eukaryota</taxon>
        <taxon>Fungi</taxon>
        <taxon>Dikarya</taxon>
        <taxon>Basidiomycota</taxon>
        <taxon>Agaricomycotina</taxon>
        <taxon>Agaricomycetes</taxon>
        <taxon>Agaricomycetidae</taxon>
        <taxon>Agaricales</taxon>
        <taxon>Marasmiineae</taxon>
        <taxon>Mycenaceae</taxon>
        <taxon>Favolaschia</taxon>
    </lineage>
</organism>
<accession>A0AAW0EKQ5</accession>
<dbReference type="Proteomes" id="UP001362999">
    <property type="component" value="Unassembled WGS sequence"/>
</dbReference>
<evidence type="ECO:0000313" key="2">
    <source>
        <dbReference type="Proteomes" id="UP001362999"/>
    </source>
</evidence>
<dbReference type="AlphaFoldDB" id="A0AAW0EKQ5"/>
<gene>
    <name evidence="1" type="ORF">R3P38DRAFT_3165866</name>
</gene>
<name>A0AAW0EKQ5_9AGAR</name>
<proteinExistence type="predicted"/>
<comment type="caution">
    <text evidence="1">The sequence shown here is derived from an EMBL/GenBank/DDBJ whole genome shotgun (WGS) entry which is preliminary data.</text>
</comment>